<feature type="compositionally biased region" description="Low complexity" evidence="1">
    <location>
        <begin position="10"/>
        <end position="22"/>
    </location>
</feature>
<dbReference type="RefSeq" id="WP_163518950.1">
    <property type="nucleotide sequence ID" value="NZ_JTCM02000035.1"/>
</dbReference>
<sequence>MIGKELLPMTAGADSAAAVATTGRQSLQRGEPQRQMRDCRQSRPTHWLRNALPYVYPRNAQPNQCPMPNAQCPIPHSLKDIF</sequence>
<dbReference type="Proteomes" id="UP000031549">
    <property type="component" value="Unassembled WGS sequence"/>
</dbReference>
<accession>A0A846H9V5</accession>
<dbReference type="AlphaFoldDB" id="A0A846H9V5"/>
<reference evidence="2 3" key="1">
    <citation type="journal article" date="2015" name="Genome Announc.">
        <title>Draft Genome Sequence of Cyanobacterium Hassallia byssoidea Strain VB512170, Isolated from Monuments in India.</title>
        <authorList>
            <person name="Singh D."/>
            <person name="Chandrababunaidu M.M."/>
            <person name="Panda A."/>
            <person name="Sen D."/>
            <person name="Bhattacharyya S."/>
            <person name="Adhikary S.P."/>
            <person name="Tripathy S."/>
        </authorList>
    </citation>
    <scope>NUCLEOTIDE SEQUENCE [LARGE SCALE GENOMIC DNA]</scope>
    <source>
        <strain evidence="2 3">VB512170</strain>
    </source>
</reference>
<keyword evidence="3" id="KW-1185">Reference proteome</keyword>
<feature type="compositionally biased region" description="Basic and acidic residues" evidence="1">
    <location>
        <begin position="31"/>
        <end position="41"/>
    </location>
</feature>
<name>A0A846H9V5_9CYAN</name>
<proteinExistence type="predicted"/>
<evidence type="ECO:0000256" key="1">
    <source>
        <dbReference type="SAM" id="MobiDB-lite"/>
    </source>
</evidence>
<organism evidence="2 3">
    <name type="scientific">Hassallia byssoidea VB512170</name>
    <dbReference type="NCBI Taxonomy" id="1304833"/>
    <lineage>
        <taxon>Bacteria</taxon>
        <taxon>Bacillati</taxon>
        <taxon>Cyanobacteriota</taxon>
        <taxon>Cyanophyceae</taxon>
        <taxon>Nostocales</taxon>
        <taxon>Tolypothrichaceae</taxon>
        <taxon>Hassallia</taxon>
    </lineage>
</organism>
<dbReference type="EMBL" id="JTCM02000035">
    <property type="protein sequence ID" value="NEU74126.1"/>
    <property type="molecule type" value="Genomic_DNA"/>
</dbReference>
<comment type="caution">
    <text evidence="2">The sequence shown here is derived from an EMBL/GenBank/DDBJ whole genome shotgun (WGS) entry which is preliminary data.</text>
</comment>
<evidence type="ECO:0000313" key="3">
    <source>
        <dbReference type="Proteomes" id="UP000031549"/>
    </source>
</evidence>
<evidence type="ECO:0000313" key="2">
    <source>
        <dbReference type="EMBL" id="NEU74126.1"/>
    </source>
</evidence>
<feature type="region of interest" description="Disordered" evidence="1">
    <location>
        <begin position="1"/>
        <end position="42"/>
    </location>
</feature>
<protein>
    <submittedName>
        <fullName evidence="2">Uncharacterized protein</fullName>
    </submittedName>
</protein>
<gene>
    <name evidence="2" type="ORF">PI95_016555</name>
</gene>